<dbReference type="EC" id="2.8.5.2" evidence="13"/>
<dbReference type="Pfam" id="PF21342">
    <property type="entry name" value="SoxA-TsdA_cyt-c"/>
    <property type="match status" value="1"/>
</dbReference>
<dbReference type="GO" id="GO:0020037">
    <property type="term" value="F:heme binding"/>
    <property type="evidence" value="ECO:0007669"/>
    <property type="project" value="InterPro"/>
</dbReference>
<feature type="signal peptide" evidence="17">
    <location>
        <begin position="1"/>
        <end position="27"/>
    </location>
</feature>
<evidence type="ECO:0000256" key="1">
    <source>
        <dbReference type="ARBA" id="ARBA00004418"/>
    </source>
</evidence>
<accession>B4SEL2</accession>
<feature type="binding site" description="covalent" evidence="15">
    <location>
        <position position="199"/>
    </location>
    <ligand>
        <name>heme c</name>
        <dbReference type="ChEBI" id="CHEBI:61717"/>
        <label>2</label>
    </ligand>
</feature>
<organism evidence="19 20">
    <name type="scientific">Pelodictyon phaeoclathratiforme (strain DSM 5477 / BU-1)</name>
    <dbReference type="NCBI Taxonomy" id="324925"/>
    <lineage>
        <taxon>Bacteria</taxon>
        <taxon>Pseudomonadati</taxon>
        <taxon>Chlorobiota</taxon>
        <taxon>Chlorobiia</taxon>
        <taxon>Chlorobiales</taxon>
        <taxon>Chlorobiaceae</taxon>
        <taxon>Chlorobium/Pelodictyon group</taxon>
        <taxon>Pelodictyon</taxon>
    </lineage>
</organism>
<dbReference type="InterPro" id="IPR036909">
    <property type="entry name" value="Cyt_c-like_dom_sf"/>
</dbReference>
<comment type="similarity">
    <text evidence="10 13">Belongs to the SoxA family.</text>
</comment>
<evidence type="ECO:0000256" key="17">
    <source>
        <dbReference type="SAM" id="SignalP"/>
    </source>
</evidence>
<name>B4SEL2_PELPB</name>
<keyword evidence="8 13" id="KW-0249">Electron transport</keyword>
<evidence type="ECO:0000313" key="20">
    <source>
        <dbReference type="Proteomes" id="UP000002724"/>
    </source>
</evidence>
<dbReference type="InterPro" id="IPR025710">
    <property type="entry name" value="SoxA"/>
</dbReference>
<evidence type="ECO:0000256" key="5">
    <source>
        <dbReference type="ARBA" id="ARBA00022723"/>
    </source>
</evidence>
<keyword evidence="5 13" id="KW-0479">Metal-binding</keyword>
<comment type="subunit">
    <text evidence="13">Heterodimer of SoxA and SoxX.</text>
</comment>
<evidence type="ECO:0000256" key="12">
    <source>
        <dbReference type="ARBA" id="ARBA00048423"/>
    </source>
</evidence>
<feature type="binding site" description="covalent" evidence="15">
    <location>
        <position position="105"/>
    </location>
    <ligand>
        <name>heme c</name>
        <dbReference type="ChEBI" id="CHEBI:61717"/>
        <label>1</label>
    </ligand>
</feature>
<comment type="subcellular location">
    <subcellularLocation>
        <location evidence="1 13">Periplasm</location>
    </subcellularLocation>
</comment>
<evidence type="ECO:0000256" key="6">
    <source>
        <dbReference type="ARBA" id="ARBA00022729"/>
    </source>
</evidence>
<dbReference type="PIRSF" id="PIRSF038455">
    <property type="entry name" value="SoxA"/>
    <property type="match status" value="1"/>
</dbReference>
<evidence type="ECO:0000256" key="16">
    <source>
        <dbReference type="PIRSR" id="PIRSR038455-3"/>
    </source>
</evidence>
<keyword evidence="7 13" id="KW-0574">Periplasm</keyword>
<feature type="domain" description="Cytochrome c" evidence="18">
    <location>
        <begin position="88"/>
        <end position="168"/>
    </location>
</feature>
<dbReference type="GO" id="GO:0019417">
    <property type="term" value="P:sulfur oxidation"/>
    <property type="evidence" value="ECO:0007669"/>
    <property type="project" value="InterPro"/>
</dbReference>
<dbReference type="GO" id="GO:0046872">
    <property type="term" value="F:metal ion binding"/>
    <property type="evidence" value="ECO:0007669"/>
    <property type="project" value="UniProtKB-KW"/>
</dbReference>
<evidence type="ECO:0000256" key="10">
    <source>
        <dbReference type="ARBA" id="ARBA00025746"/>
    </source>
</evidence>
<keyword evidence="20" id="KW-1185">Reference proteome</keyword>
<dbReference type="KEGG" id="pph:Ppha_0814"/>
<dbReference type="OrthoDB" id="9808312at2"/>
<dbReference type="SUPFAM" id="SSF46626">
    <property type="entry name" value="Cytochrome c"/>
    <property type="match status" value="2"/>
</dbReference>
<feature type="binding site" evidence="15">
    <location>
        <position position="242"/>
    </location>
    <ligand>
        <name>substrate</name>
    </ligand>
</feature>
<evidence type="ECO:0000256" key="8">
    <source>
        <dbReference type="ARBA" id="ARBA00022982"/>
    </source>
</evidence>
<comment type="function">
    <text evidence="13">C-type monoheme cytochrome, which is part of the SoxAX cytochrome complex involved in sulfur oxidation. The SoxAX complex catalyzes the formation of a heterodisulfide bond between the conserved cysteine residue on a sulfur carrier SoxYZ complex subunit SoxY and thiosulfate or other inorganic sulfur substrates. This leads to the liberation of two electrons, which may be transferred from the SoxAX complex to another cytochrome c and which then may be used for reductive CO(2) fixation.</text>
</comment>
<keyword evidence="3 13" id="KW-0349">Heme</keyword>
<comment type="cofactor">
    <cofactor evidence="13">
        <name>heme</name>
        <dbReference type="ChEBI" id="CHEBI:30413"/>
    </cofactor>
    <text evidence="13">Binds 1 heme group per subunit.</text>
</comment>
<feature type="binding site" description="axial binding residue" evidence="16">
    <location>
        <position position="246"/>
    </location>
    <ligand>
        <name>heme c</name>
        <dbReference type="ChEBI" id="CHEBI:61717"/>
        <label>2</label>
    </ligand>
    <ligandPart>
        <name>Fe</name>
        <dbReference type="ChEBI" id="CHEBI:18248"/>
    </ligandPart>
</feature>
<proteinExistence type="inferred from homology"/>
<evidence type="ECO:0000256" key="2">
    <source>
        <dbReference type="ARBA" id="ARBA00022448"/>
    </source>
</evidence>
<protein>
    <recommendedName>
        <fullName evidence="13">SoxAX cytochrome complex subunit A</fullName>
        <ecNumber evidence="13">2.8.5.2</ecNumber>
    </recommendedName>
    <alternativeName>
        <fullName evidence="13">Protein SoxA</fullName>
    </alternativeName>
    <alternativeName>
        <fullName evidence="13">Sulfur oxidizing protein A</fullName>
    </alternativeName>
    <alternativeName>
        <fullName evidence="13">Thiosulfate-oxidizing multienzyme system protein SoxA</fullName>
    </alternativeName>
</protein>
<evidence type="ECO:0000259" key="18">
    <source>
        <dbReference type="Pfam" id="PF21342"/>
    </source>
</evidence>
<dbReference type="NCBIfam" id="TIGR04484">
    <property type="entry name" value="thiosulf_SoxA"/>
    <property type="match status" value="1"/>
</dbReference>
<keyword evidence="6 17" id="KW-0732">Signal</keyword>
<evidence type="ECO:0000256" key="4">
    <source>
        <dbReference type="ARBA" id="ARBA00022679"/>
    </source>
</evidence>
<dbReference type="GO" id="GO:0009055">
    <property type="term" value="F:electron transfer activity"/>
    <property type="evidence" value="ECO:0007669"/>
    <property type="project" value="InterPro"/>
</dbReference>
<reference evidence="19 20" key="1">
    <citation type="submission" date="2008-06" db="EMBL/GenBank/DDBJ databases">
        <title>Complete sequence of Pelodictyon phaeoclathratiforme BU-1.</title>
        <authorList>
            <consortium name="US DOE Joint Genome Institute"/>
            <person name="Lucas S."/>
            <person name="Copeland A."/>
            <person name="Lapidus A."/>
            <person name="Glavina del Rio T."/>
            <person name="Dalin E."/>
            <person name="Tice H."/>
            <person name="Bruce D."/>
            <person name="Goodwin L."/>
            <person name="Pitluck S."/>
            <person name="Schmutz J."/>
            <person name="Larimer F."/>
            <person name="Land M."/>
            <person name="Hauser L."/>
            <person name="Kyrpides N."/>
            <person name="Mikhailova N."/>
            <person name="Liu Z."/>
            <person name="Li T."/>
            <person name="Zhao F."/>
            <person name="Overmann J."/>
            <person name="Bryant D.A."/>
            <person name="Richardson P."/>
        </authorList>
    </citation>
    <scope>NUCLEOTIDE SEQUENCE [LARGE SCALE GENOMIC DNA]</scope>
    <source>
        <strain evidence="20">DSM 5477 / BU-1</strain>
    </source>
</reference>
<dbReference type="RefSeq" id="WP_012507599.1">
    <property type="nucleotide sequence ID" value="NC_011060.1"/>
</dbReference>
<evidence type="ECO:0000256" key="3">
    <source>
        <dbReference type="ARBA" id="ARBA00022617"/>
    </source>
</evidence>
<evidence type="ECO:0000256" key="13">
    <source>
        <dbReference type="PIRNR" id="PIRNR038455"/>
    </source>
</evidence>
<evidence type="ECO:0000256" key="7">
    <source>
        <dbReference type="ARBA" id="ARBA00022764"/>
    </source>
</evidence>
<dbReference type="eggNOG" id="COG3258">
    <property type="taxonomic scope" value="Bacteria"/>
</dbReference>
<dbReference type="STRING" id="324925.Ppha_0814"/>
<evidence type="ECO:0000256" key="9">
    <source>
        <dbReference type="ARBA" id="ARBA00023004"/>
    </source>
</evidence>
<gene>
    <name evidence="19" type="ordered locus">Ppha_0814</name>
</gene>
<feature type="binding site" description="axial binding residue" evidence="16">
    <location>
        <position position="203"/>
    </location>
    <ligand>
        <name>heme c</name>
        <dbReference type="ChEBI" id="CHEBI:61717"/>
        <label>2</label>
    </ligand>
    <ligandPart>
        <name>Fe</name>
        <dbReference type="ChEBI" id="CHEBI:18248"/>
    </ligandPart>
</feature>
<keyword evidence="4 13" id="KW-0808">Transferase</keyword>
<dbReference type="Gene3D" id="1.10.760.10">
    <property type="entry name" value="Cytochrome c-like domain"/>
    <property type="match status" value="2"/>
</dbReference>
<evidence type="ECO:0000313" key="19">
    <source>
        <dbReference type="EMBL" id="ACF43104.1"/>
    </source>
</evidence>
<comment type="catalytic activity">
    <reaction evidence="11 13">
        <text>L-cysteinyl-[SoxY protein] + thiosulfate + 2 Fe(III)-[cytochrome c] = S-sulfosulfanyl-L-cysteinyl-[SoxY protein] + 2 Fe(II)-[cytochrome c] + 2 H(+)</text>
        <dbReference type="Rhea" id="RHEA:56720"/>
        <dbReference type="Rhea" id="RHEA-COMP:10350"/>
        <dbReference type="Rhea" id="RHEA-COMP:14328"/>
        <dbReference type="Rhea" id="RHEA-COMP:14399"/>
        <dbReference type="Rhea" id="RHEA-COMP:14691"/>
        <dbReference type="ChEBI" id="CHEBI:15378"/>
        <dbReference type="ChEBI" id="CHEBI:29033"/>
        <dbReference type="ChEBI" id="CHEBI:29034"/>
        <dbReference type="ChEBI" id="CHEBI:29950"/>
        <dbReference type="ChEBI" id="CHEBI:33542"/>
        <dbReference type="ChEBI" id="CHEBI:139321"/>
        <dbReference type="EC" id="2.8.5.2"/>
    </reaction>
</comment>
<feature type="binding site" description="covalent" evidence="15">
    <location>
        <position position="202"/>
    </location>
    <ligand>
        <name>heme c</name>
        <dbReference type="ChEBI" id="CHEBI:61717"/>
        <label>2</label>
    </ligand>
</feature>
<keyword evidence="2 13" id="KW-0813">Transport</keyword>
<dbReference type="InterPro" id="IPR009056">
    <property type="entry name" value="Cyt_c-like_dom"/>
</dbReference>
<evidence type="ECO:0000256" key="11">
    <source>
        <dbReference type="ARBA" id="ARBA00048077"/>
    </source>
</evidence>
<dbReference type="AlphaFoldDB" id="B4SEL2"/>
<dbReference type="HOGENOM" id="CLU_079910_1_0_10"/>
<feature type="binding site" description="axial binding residue" evidence="16">
    <location>
        <position position="136"/>
    </location>
    <ligand>
        <name>heme c</name>
        <dbReference type="ChEBI" id="CHEBI:61717"/>
        <label>1</label>
    </ligand>
    <ligandPart>
        <name>Fe</name>
        <dbReference type="ChEBI" id="CHEBI:18248"/>
    </ligandPart>
</feature>
<feature type="active site" description="Cysteine persulfide intermediate" evidence="14">
    <location>
        <position position="246"/>
    </location>
</feature>
<feature type="chain" id="PRO_5002822833" description="SoxAX cytochrome complex subunit A" evidence="17">
    <location>
        <begin position="28"/>
        <end position="285"/>
    </location>
</feature>
<dbReference type="GO" id="GO:0016740">
    <property type="term" value="F:transferase activity"/>
    <property type="evidence" value="ECO:0007669"/>
    <property type="project" value="UniProtKB-KW"/>
</dbReference>
<evidence type="ECO:0000256" key="14">
    <source>
        <dbReference type="PIRSR" id="PIRSR038455-1"/>
    </source>
</evidence>
<dbReference type="GO" id="GO:0070069">
    <property type="term" value="C:cytochrome complex"/>
    <property type="evidence" value="ECO:0007669"/>
    <property type="project" value="InterPro"/>
</dbReference>
<dbReference type="EMBL" id="CP001110">
    <property type="protein sequence ID" value="ACF43104.1"/>
    <property type="molecule type" value="Genomic_DNA"/>
</dbReference>
<evidence type="ECO:0000256" key="15">
    <source>
        <dbReference type="PIRSR" id="PIRSR038455-2"/>
    </source>
</evidence>
<dbReference type="GO" id="GO:0042597">
    <property type="term" value="C:periplasmic space"/>
    <property type="evidence" value="ECO:0007669"/>
    <property type="project" value="UniProtKB-SubCell"/>
</dbReference>
<keyword evidence="9 13" id="KW-0408">Iron</keyword>
<sequence precursor="true">MKKIVFNRSLALLFVLAALLAAVRVEAADYQARVQADIQAFRDYFTAQFPDVKFADYADGVYAIDEDSRQQWKEMEEFPPYALSVEDGKALFEIPFANGKTYGSCFANGGAVRQNYPYFDEKKGKVVTLEMAINDCRVANGEKPLACKTGDIAKISAYMAFISRGKPVDVKVQSEGAYKAYVKGKELFYAKHGKLNMSCAGCHMQYAGRRLRAEILSPALGHTTHFPVYRSKWGEIGTLHKRYGGCSNDTGAKSFAPQSEEYCNLEFFETVMSNGLIFNGPASRK</sequence>
<comment type="catalytic activity">
    <reaction evidence="12 13">
        <text>S-sulfanyl-L-cysteinyl-[SoxY protein] + thiosulfate + 2 Fe(III)-[cytochrome c] = S-(2-sulfodisulfanyl)-L-cysteinyl-[SoxY protein] + 2 Fe(II)-[cytochrome c] + 2 H(+)</text>
        <dbReference type="Rhea" id="RHEA:51224"/>
        <dbReference type="Rhea" id="RHEA-COMP:10350"/>
        <dbReference type="Rhea" id="RHEA-COMP:14399"/>
        <dbReference type="Rhea" id="RHEA-COMP:14689"/>
        <dbReference type="Rhea" id="RHEA-COMP:14690"/>
        <dbReference type="ChEBI" id="CHEBI:15378"/>
        <dbReference type="ChEBI" id="CHEBI:29033"/>
        <dbReference type="ChEBI" id="CHEBI:29034"/>
        <dbReference type="ChEBI" id="CHEBI:33542"/>
        <dbReference type="ChEBI" id="CHEBI:61963"/>
        <dbReference type="ChEBI" id="CHEBI:140664"/>
        <dbReference type="EC" id="2.8.5.2"/>
    </reaction>
</comment>
<dbReference type="GO" id="GO:0016669">
    <property type="term" value="F:oxidoreductase activity, acting on a sulfur group of donors, cytochrome as acceptor"/>
    <property type="evidence" value="ECO:0007669"/>
    <property type="project" value="InterPro"/>
</dbReference>
<dbReference type="Proteomes" id="UP000002724">
    <property type="component" value="Chromosome"/>
</dbReference>
<comment type="cofactor">
    <cofactor evidence="15">
        <name>heme</name>
        <dbReference type="ChEBI" id="CHEBI:30413"/>
    </cofactor>
    <text evidence="15">Binds 2 heme groups per subunit.</text>
</comment>